<dbReference type="EMBL" id="JBJQND010000017">
    <property type="protein sequence ID" value="KAL3842063.1"/>
    <property type="molecule type" value="Genomic_DNA"/>
</dbReference>
<organism evidence="11 12">
    <name type="scientific">Sinanodonta woodiana</name>
    <name type="common">Chinese pond mussel</name>
    <name type="synonym">Anodonta woodiana</name>
    <dbReference type="NCBI Taxonomy" id="1069815"/>
    <lineage>
        <taxon>Eukaryota</taxon>
        <taxon>Metazoa</taxon>
        <taxon>Spiralia</taxon>
        <taxon>Lophotrochozoa</taxon>
        <taxon>Mollusca</taxon>
        <taxon>Bivalvia</taxon>
        <taxon>Autobranchia</taxon>
        <taxon>Heteroconchia</taxon>
        <taxon>Palaeoheterodonta</taxon>
        <taxon>Unionida</taxon>
        <taxon>Unionoidea</taxon>
        <taxon>Unionidae</taxon>
        <taxon>Unioninae</taxon>
        <taxon>Sinanodonta</taxon>
    </lineage>
</organism>
<evidence type="ECO:0000313" key="12">
    <source>
        <dbReference type="Proteomes" id="UP001634394"/>
    </source>
</evidence>
<evidence type="ECO:0000313" key="11">
    <source>
        <dbReference type="EMBL" id="KAL3842063.1"/>
    </source>
</evidence>
<dbReference type="GO" id="GO:0005737">
    <property type="term" value="C:cytoplasm"/>
    <property type="evidence" value="ECO:0007669"/>
    <property type="project" value="UniProtKB-ARBA"/>
</dbReference>
<proteinExistence type="inferred from homology"/>
<keyword evidence="2" id="KW-0813">Transport</keyword>
<dbReference type="InterPro" id="IPR001388">
    <property type="entry name" value="Synaptobrevin-like"/>
</dbReference>
<evidence type="ECO:0000259" key="10">
    <source>
        <dbReference type="PROSITE" id="PS50892"/>
    </source>
</evidence>
<comment type="subcellular location">
    <subcellularLocation>
        <location evidence="7">Endomembrane system</location>
        <topology evidence="7">Single-pass type IV membrane protein</topology>
    </subcellularLocation>
</comment>
<dbReference type="Gene3D" id="1.20.5.110">
    <property type="match status" value="1"/>
</dbReference>
<dbReference type="InterPro" id="IPR042855">
    <property type="entry name" value="V_SNARE_CC"/>
</dbReference>
<comment type="caution">
    <text evidence="11">The sequence shown here is derived from an EMBL/GenBank/DDBJ whole genome shotgun (WGS) entry which is preliminary data.</text>
</comment>
<evidence type="ECO:0000256" key="3">
    <source>
        <dbReference type="ARBA" id="ARBA00022692"/>
    </source>
</evidence>
<keyword evidence="4" id="KW-0653">Protein transport</keyword>
<evidence type="ECO:0000256" key="8">
    <source>
        <dbReference type="PROSITE-ProRule" id="PRU00290"/>
    </source>
</evidence>
<feature type="domain" description="V-SNARE coiled-coil homology" evidence="10">
    <location>
        <begin position="17"/>
        <end position="77"/>
    </location>
</feature>
<comment type="similarity">
    <text evidence="1">Belongs to the synaptobrevin family.</text>
</comment>
<gene>
    <name evidence="11" type="ORF">ACJMK2_020128</name>
</gene>
<dbReference type="SUPFAM" id="SSF58038">
    <property type="entry name" value="SNARE fusion complex"/>
    <property type="match status" value="1"/>
</dbReference>
<dbReference type="FunFam" id="1.20.5.110:FF:000004">
    <property type="entry name" value="Vesicle-associated membrane protein 7"/>
    <property type="match status" value="1"/>
</dbReference>
<evidence type="ECO:0000256" key="7">
    <source>
        <dbReference type="ARBA" id="ARBA00046280"/>
    </source>
</evidence>
<dbReference type="PROSITE" id="PS00417">
    <property type="entry name" value="SYNAPTOBREVIN"/>
    <property type="match status" value="1"/>
</dbReference>
<evidence type="ECO:0000256" key="1">
    <source>
        <dbReference type="ARBA" id="ARBA00008025"/>
    </source>
</evidence>
<dbReference type="GO" id="GO:0012505">
    <property type="term" value="C:endomembrane system"/>
    <property type="evidence" value="ECO:0007669"/>
    <property type="project" value="UniProtKB-SubCell"/>
</dbReference>
<keyword evidence="6 9" id="KW-0472">Membrane</keyword>
<dbReference type="PANTHER" id="PTHR45701">
    <property type="entry name" value="SYNAPTOBREVIN FAMILY MEMBER"/>
    <property type="match status" value="1"/>
</dbReference>
<evidence type="ECO:0000256" key="4">
    <source>
        <dbReference type="ARBA" id="ARBA00022927"/>
    </source>
</evidence>
<sequence>MAERGSVGQGRLQSSDRLARLNNDVSEVTSLLRDNVEKIVERGEKISNLHDRSEDLASNSQRFTYSAREVRKNMCYRNYRLTAIIVIVVLVVIAIIVVIVLAGTKTI</sequence>
<name>A0ABD3U095_SINWO</name>
<evidence type="ECO:0000256" key="5">
    <source>
        <dbReference type="ARBA" id="ARBA00022989"/>
    </source>
</evidence>
<keyword evidence="3 9" id="KW-0812">Transmembrane</keyword>
<accession>A0ABD3U095</accession>
<keyword evidence="8" id="KW-0175">Coiled coil</keyword>
<dbReference type="PIRSF" id="PIRSF005409">
    <property type="entry name" value="Synaptobrevin_euk"/>
    <property type="match status" value="1"/>
</dbReference>
<protein>
    <recommendedName>
        <fullName evidence="10">V-SNARE coiled-coil homology domain-containing protein</fullName>
    </recommendedName>
</protein>
<dbReference type="InterPro" id="IPR016444">
    <property type="entry name" value="Synaptobrevin/VAMP"/>
</dbReference>
<dbReference type="PROSITE" id="PS50892">
    <property type="entry name" value="V_SNARE"/>
    <property type="match status" value="1"/>
</dbReference>
<dbReference type="Proteomes" id="UP001634394">
    <property type="component" value="Unassembled WGS sequence"/>
</dbReference>
<evidence type="ECO:0000256" key="9">
    <source>
        <dbReference type="SAM" id="Phobius"/>
    </source>
</evidence>
<dbReference type="GO" id="GO:0015031">
    <property type="term" value="P:protein transport"/>
    <property type="evidence" value="ECO:0007669"/>
    <property type="project" value="UniProtKB-KW"/>
</dbReference>
<keyword evidence="5 9" id="KW-1133">Transmembrane helix</keyword>
<evidence type="ECO:0000256" key="6">
    <source>
        <dbReference type="ARBA" id="ARBA00023136"/>
    </source>
</evidence>
<evidence type="ECO:0000256" key="2">
    <source>
        <dbReference type="ARBA" id="ARBA00022448"/>
    </source>
</evidence>
<keyword evidence="12" id="KW-1185">Reference proteome</keyword>
<dbReference type="PRINTS" id="PR00219">
    <property type="entry name" value="SYNAPTOBREVN"/>
</dbReference>
<dbReference type="Pfam" id="PF00957">
    <property type="entry name" value="Synaptobrevin"/>
    <property type="match status" value="1"/>
</dbReference>
<dbReference type="AlphaFoldDB" id="A0ABD3U095"/>
<feature type="transmembrane region" description="Helical" evidence="9">
    <location>
        <begin position="81"/>
        <end position="102"/>
    </location>
</feature>
<reference evidence="11 12" key="1">
    <citation type="submission" date="2024-11" db="EMBL/GenBank/DDBJ databases">
        <title>Chromosome-level genome assembly of the freshwater bivalve Anodonta woodiana.</title>
        <authorList>
            <person name="Chen X."/>
        </authorList>
    </citation>
    <scope>NUCLEOTIDE SEQUENCE [LARGE SCALE GENOMIC DNA]</scope>
    <source>
        <strain evidence="11">MN2024</strain>
        <tissue evidence="11">Gills</tissue>
    </source>
</reference>